<accession>A0AAW1QA80</accession>
<proteinExistence type="predicted"/>
<gene>
    <name evidence="2" type="ORF">WJX81_008656</name>
</gene>
<dbReference type="Proteomes" id="UP001445335">
    <property type="component" value="Unassembled WGS sequence"/>
</dbReference>
<dbReference type="AlphaFoldDB" id="A0AAW1QA80"/>
<reference evidence="2 3" key="1">
    <citation type="journal article" date="2024" name="Nat. Commun.">
        <title>Phylogenomics reveals the evolutionary origins of lichenization in chlorophyte algae.</title>
        <authorList>
            <person name="Puginier C."/>
            <person name="Libourel C."/>
            <person name="Otte J."/>
            <person name="Skaloud P."/>
            <person name="Haon M."/>
            <person name="Grisel S."/>
            <person name="Petersen M."/>
            <person name="Berrin J.G."/>
            <person name="Delaux P.M."/>
            <person name="Dal Grande F."/>
            <person name="Keller J."/>
        </authorList>
    </citation>
    <scope>NUCLEOTIDE SEQUENCE [LARGE SCALE GENOMIC DNA]</scope>
    <source>
        <strain evidence="2 3">SAG 245.80</strain>
    </source>
</reference>
<name>A0AAW1QA80_9CHLO</name>
<dbReference type="InterPro" id="IPR000477">
    <property type="entry name" value="RT_dom"/>
</dbReference>
<organism evidence="2 3">
    <name type="scientific">Elliptochloris bilobata</name>
    <dbReference type="NCBI Taxonomy" id="381761"/>
    <lineage>
        <taxon>Eukaryota</taxon>
        <taxon>Viridiplantae</taxon>
        <taxon>Chlorophyta</taxon>
        <taxon>core chlorophytes</taxon>
        <taxon>Trebouxiophyceae</taxon>
        <taxon>Trebouxiophyceae incertae sedis</taxon>
        <taxon>Elliptochloris clade</taxon>
        <taxon>Elliptochloris</taxon>
    </lineage>
</organism>
<comment type="caution">
    <text evidence="2">The sequence shown here is derived from an EMBL/GenBank/DDBJ whole genome shotgun (WGS) entry which is preliminary data.</text>
</comment>
<sequence>MVAGDFNAHPSNYRPIAVGEPVTRLYAALLNARLVAYTERTGLRAPSQPLFCCFLDLKGAYDRVPRALLWQAL</sequence>
<protein>
    <recommendedName>
        <fullName evidence="1">Reverse transcriptase domain-containing protein</fullName>
    </recommendedName>
</protein>
<feature type="domain" description="Reverse transcriptase" evidence="1">
    <location>
        <begin position="1"/>
        <end position="73"/>
    </location>
</feature>
<evidence type="ECO:0000259" key="1">
    <source>
        <dbReference type="PROSITE" id="PS50878"/>
    </source>
</evidence>
<keyword evidence="3" id="KW-1185">Reference proteome</keyword>
<dbReference type="EMBL" id="JALJOU010000131">
    <property type="protein sequence ID" value="KAK9819084.1"/>
    <property type="molecule type" value="Genomic_DNA"/>
</dbReference>
<evidence type="ECO:0000313" key="3">
    <source>
        <dbReference type="Proteomes" id="UP001445335"/>
    </source>
</evidence>
<evidence type="ECO:0000313" key="2">
    <source>
        <dbReference type="EMBL" id="KAK9819084.1"/>
    </source>
</evidence>
<dbReference type="PROSITE" id="PS50878">
    <property type="entry name" value="RT_POL"/>
    <property type="match status" value="1"/>
</dbReference>